<comment type="caution">
    <text evidence="3">The sequence shown here is derived from an EMBL/GenBank/DDBJ whole genome shotgun (WGS) entry which is preliminary data.</text>
</comment>
<feature type="domain" description="FCP1 homology" evidence="2">
    <location>
        <begin position="1"/>
        <end position="92"/>
    </location>
</feature>
<proteinExistence type="inferred from homology"/>
<organism evidence="3 4">
    <name type="scientific">Tribonema minus</name>
    <dbReference type="NCBI Taxonomy" id="303371"/>
    <lineage>
        <taxon>Eukaryota</taxon>
        <taxon>Sar</taxon>
        <taxon>Stramenopiles</taxon>
        <taxon>Ochrophyta</taxon>
        <taxon>PX clade</taxon>
        <taxon>Xanthophyceae</taxon>
        <taxon>Tribonematales</taxon>
        <taxon>Tribonemataceae</taxon>
        <taxon>Tribonema</taxon>
    </lineage>
</organism>
<dbReference type="SUPFAM" id="SSF56784">
    <property type="entry name" value="HAD-like"/>
    <property type="match status" value="1"/>
</dbReference>
<keyword evidence="1" id="KW-0496">Mitochondrion</keyword>
<evidence type="ECO:0000313" key="3">
    <source>
        <dbReference type="EMBL" id="KAG5191683.1"/>
    </source>
</evidence>
<dbReference type="InterPro" id="IPR050365">
    <property type="entry name" value="TIM50"/>
</dbReference>
<dbReference type="InterPro" id="IPR023214">
    <property type="entry name" value="HAD_sf"/>
</dbReference>
<dbReference type="Gene3D" id="3.40.50.1000">
    <property type="entry name" value="HAD superfamily/HAD-like"/>
    <property type="match status" value="1"/>
</dbReference>
<keyword evidence="1" id="KW-0811">Translocation</keyword>
<name>A0A835ZEQ8_9STRA</name>
<keyword evidence="4" id="KW-1185">Reference proteome</keyword>
<dbReference type="GO" id="GO:0015031">
    <property type="term" value="P:protein transport"/>
    <property type="evidence" value="ECO:0007669"/>
    <property type="project" value="UniProtKB-KW"/>
</dbReference>
<comment type="subcellular location">
    <subcellularLocation>
        <location evidence="1">Mitochondrion inner membrane</location>
        <topology evidence="1">Single-pass membrane protein</topology>
    </subcellularLocation>
</comment>
<keyword evidence="1" id="KW-0813">Transport</keyword>
<protein>
    <recommendedName>
        <fullName evidence="1">Mitochondrial import inner membrane translocase subunit TIM50</fullName>
    </recommendedName>
</protein>
<dbReference type="EMBL" id="JAFCMP010000016">
    <property type="protein sequence ID" value="KAG5191683.1"/>
    <property type="molecule type" value="Genomic_DNA"/>
</dbReference>
<evidence type="ECO:0000256" key="1">
    <source>
        <dbReference type="RuleBase" id="RU365079"/>
    </source>
</evidence>
<dbReference type="Pfam" id="PF03031">
    <property type="entry name" value="NIF"/>
    <property type="match status" value="1"/>
</dbReference>
<dbReference type="PROSITE" id="PS50969">
    <property type="entry name" value="FCP1"/>
    <property type="match status" value="1"/>
</dbReference>
<dbReference type="InterPro" id="IPR004274">
    <property type="entry name" value="FCP1_dom"/>
</dbReference>
<dbReference type="CDD" id="cd07521">
    <property type="entry name" value="HAD_FCP1-like"/>
    <property type="match status" value="1"/>
</dbReference>
<evidence type="ECO:0000313" key="4">
    <source>
        <dbReference type="Proteomes" id="UP000664859"/>
    </source>
</evidence>
<dbReference type="SMART" id="SM00577">
    <property type="entry name" value="CPDc"/>
    <property type="match status" value="1"/>
</dbReference>
<evidence type="ECO:0000259" key="2">
    <source>
        <dbReference type="PROSITE" id="PS50969"/>
    </source>
</evidence>
<dbReference type="AlphaFoldDB" id="A0A835ZEQ8"/>
<reference evidence="3" key="1">
    <citation type="submission" date="2021-02" db="EMBL/GenBank/DDBJ databases">
        <title>First Annotated Genome of the Yellow-green Alga Tribonema minus.</title>
        <authorList>
            <person name="Mahan K.M."/>
        </authorList>
    </citation>
    <scope>NUCLEOTIDE SEQUENCE</scope>
    <source>
        <strain evidence="3">UTEX B ZZ1240</strain>
    </source>
</reference>
<dbReference type="Proteomes" id="UP000664859">
    <property type="component" value="Unassembled WGS sequence"/>
</dbReference>
<dbReference type="PANTHER" id="PTHR12210">
    <property type="entry name" value="DULLARD PROTEIN PHOSPHATASE"/>
    <property type="match status" value="1"/>
</dbReference>
<comment type="function">
    <text evidence="1">Essential component of the TIM23 complex, a complex that mediates the translocation of transit peptide-containing proteins across the mitochondrial inner membrane.</text>
</comment>
<dbReference type="OrthoDB" id="277011at2759"/>
<gene>
    <name evidence="3" type="ORF">JKP88DRAFT_174283</name>
</gene>
<comment type="similarity">
    <text evidence="1">Belongs to the TIM50 family.</text>
</comment>
<keyword evidence="1" id="KW-0809">Transit peptide</keyword>
<keyword evidence="1" id="KW-0653">Protein transport</keyword>
<accession>A0A835ZEQ8</accession>
<dbReference type="GO" id="GO:0005744">
    <property type="term" value="C:TIM23 mitochondrial import inner membrane translocase complex"/>
    <property type="evidence" value="ECO:0007669"/>
    <property type="project" value="UniProtKB-UniRule"/>
</dbReference>
<sequence length="92" mass="10624">MQVIVFTASLPQYANPLLDLLDPKGHITGRLFRHHCTFQEGYFIKDLTRLRNNQNLMNTIIVDNSPIAYKFQPENAIDCTTWLGVRPSQHLL</sequence>
<dbReference type="InterPro" id="IPR036412">
    <property type="entry name" value="HAD-like_sf"/>
</dbReference>
<comment type="subunit">
    <text evidence="1">Component of the TIM23 complex.</text>
</comment>